<sequence>MGKSTATKQTVVVFGALASGWLASELAFKPFLDKFRAAIDKSDPTRDPDNVVPPADSDAGADAGSPQIAHH</sequence>
<dbReference type="Proteomes" id="UP001324115">
    <property type="component" value="Unassembled WGS sequence"/>
</dbReference>
<reference evidence="2 3" key="1">
    <citation type="journal article" date="2023" name="G3 (Bethesda)">
        <title>A haplotype-resolved chromosome-scale genome for Quercus rubra L. provides insights into the genetics of adaptive traits for red oak species.</title>
        <authorList>
            <person name="Kapoor B."/>
            <person name="Jenkins J."/>
            <person name="Schmutz J."/>
            <person name="Zhebentyayeva T."/>
            <person name="Kuelheim C."/>
            <person name="Coggeshall M."/>
            <person name="Heim C."/>
            <person name="Lasky J.R."/>
            <person name="Leites L."/>
            <person name="Islam-Faridi N."/>
            <person name="Romero-Severson J."/>
            <person name="DeLeo V.L."/>
            <person name="Lucas S.M."/>
            <person name="Lazic D."/>
            <person name="Gailing O."/>
            <person name="Carlson J."/>
            <person name="Staton M."/>
        </authorList>
    </citation>
    <scope>NUCLEOTIDE SEQUENCE [LARGE SCALE GENOMIC DNA]</scope>
    <source>
        <strain evidence="2">Pseudo-F2</strain>
    </source>
</reference>
<dbReference type="AlphaFoldDB" id="A0AAN7G5D6"/>
<evidence type="ECO:0008006" key="4">
    <source>
        <dbReference type="Google" id="ProtNLM"/>
    </source>
</evidence>
<name>A0AAN7G5D6_QUERU</name>
<dbReference type="EMBL" id="JAXUIC010000001">
    <property type="protein sequence ID" value="KAK4605670.1"/>
    <property type="molecule type" value="Genomic_DNA"/>
</dbReference>
<dbReference type="PANTHER" id="PTHR33982">
    <property type="entry name" value="OUTER ENVELOPE MEMBRANE PROTEIN 7-RELATED"/>
    <property type="match status" value="1"/>
</dbReference>
<feature type="compositionally biased region" description="Low complexity" evidence="1">
    <location>
        <begin position="53"/>
        <end position="71"/>
    </location>
</feature>
<evidence type="ECO:0000313" key="2">
    <source>
        <dbReference type="EMBL" id="KAK4605670.1"/>
    </source>
</evidence>
<protein>
    <recommendedName>
        <fullName evidence="4">Outer envelope membrane protein 7</fullName>
    </recommendedName>
</protein>
<comment type="caution">
    <text evidence="2">The sequence shown here is derived from an EMBL/GenBank/DDBJ whole genome shotgun (WGS) entry which is preliminary data.</text>
</comment>
<dbReference type="GO" id="GO:0009707">
    <property type="term" value="C:chloroplast outer membrane"/>
    <property type="evidence" value="ECO:0007669"/>
    <property type="project" value="TreeGrafter"/>
</dbReference>
<accession>A0AAN7G5D6</accession>
<organism evidence="2 3">
    <name type="scientific">Quercus rubra</name>
    <name type="common">Northern red oak</name>
    <name type="synonym">Quercus borealis</name>
    <dbReference type="NCBI Taxonomy" id="3512"/>
    <lineage>
        <taxon>Eukaryota</taxon>
        <taxon>Viridiplantae</taxon>
        <taxon>Streptophyta</taxon>
        <taxon>Embryophyta</taxon>
        <taxon>Tracheophyta</taxon>
        <taxon>Spermatophyta</taxon>
        <taxon>Magnoliopsida</taxon>
        <taxon>eudicotyledons</taxon>
        <taxon>Gunneridae</taxon>
        <taxon>Pentapetalae</taxon>
        <taxon>rosids</taxon>
        <taxon>fabids</taxon>
        <taxon>Fagales</taxon>
        <taxon>Fagaceae</taxon>
        <taxon>Quercus</taxon>
    </lineage>
</organism>
<evidence type="ECO:0000256" key="1">
    <source>
        <dbReference type="SAM" id="MobiDB-lite"/>
    </source>
</evidence>
<dbReference type="PANTHER" id="PTHR33982:SF5">
    <property type="entry name" value="OUTER ENVELOPE MEMBRANE PROTEIN 7"/>
    <property type="match status" value="1"/>
</dbReference>
<feature type="region of interest" description="Disordered" evidence="1">
    <location>
        <begin position="39"/>
        <end position="71"/>
    </location>
</feature>
<proteinExistence type="predicted"/>
<keyword evidence="3" id="KW-1185">Reference proteome</keyword>
<gene>
    <name evidence="2" type="ORF">RGQ29_000110</name>
</gene>
<dbReference type="InterPro" id="IPR038944">
    <property type="entry name" value="OEP7-like"/>
</dbReference>
<evidence type="ECO:0000313" key="3">
    <source>
        <dbReference type="Proteomes" id="UP001324115"/>
    </source>
</evidence>
<feature type="compositionally biased region" description="Basic and acidic residues" evidence="1">
    <location>
        <begin position="39"/>
        <end position="49"/>
    </location>
</feature>